<reference evidence="2 3" key="1">
    <citation type="submission" date="2018-10" db="EMBL/GenBank/DDBJ databases">
        <authorList>
            <consortium name="IHU Genomes"/>
        </authorList>
    </citation>
    <scope>NUCLEOTIDE SEQUENCE [LARGE SCALE GENOMIC DNA]</scope>
    <source>
        <strain evidence="2 3">A1</strain>
    </source>
</reference>
<name>A0A5K0UAT2_9VIRU</name>
<evidence type="ECO:0000313" key="2">
    <source>
        <dbReference type="EMBL" id="VBB18632.1"/>
    </source>
</evidence>
<dbReference type="Proteomes" id="UP000594342">
    <property type="component" value="Unassembled WGS sequence"/>
</dbReference>
<dbReference type="EMBL" id="UPSH01000001">
    <property type="protein sequence ID" value="VBB18632.1"/>
    <property type="molecule type" value="Genomic_DNA"/>
</dbReference>
<dbReference type="Pfam" id="PF01844">
    <property type="entry name" value="HNH"/>
    <property type="match status" value="1"/>
</dbReference>
<dbReference type="InterPro" id="IPR003615">
    <property type="entry name" value="HNH_nuc"/>
</dbReference>
<evidence type="ECO:0000313" key="3">
    <source>
        <dbReference type="Proteomes" id="UP000594342"/>
    </source>
</evidence>
<accession>A0A5K0UAT2</accession>
<comment type="caution">
    <text evidence="2">The sequence shown here is derived from an EMBL/GenBank/DDBJ whole genome shotgun (WGS) entry which is preliminary data.</text>
</comment>
<sequence>MVSKGRTAKRDINDILVVNSSYTDLRYLVKRLLDEKMLENKCYDCGIDPNWMGNPLSLQLDHINGVHNDHRIENLRLLCPNCHSQTPTFGGRNIKYVK</sequence>
<protein>
    <submittedName>
        <fullName evidence="2">HNH endonuclease</fullName>
    </submittedName>
</protein>
<organism evidence="2 3">
    <name type="scientific">Yasminevirus sp. GU-2018</name>
    <dbReference type="NCBI Taxonomy" id="2420051"/>
    <lineage>
        <taxon>Viruses</taxon>
        <taxon>Varidnaviria</taxon>
        <taxon>Bamfordvirae</taxon>
        <taxon>Nucleocytoviricota</taxon>
        <taxon>Megaviricetes</taxon>
        <taxon>Imitervirales</taxon>
        <taxon>Mimiviridae</taxon>
        <taxon>Klosneuvirinae</taxon>
        <taxon>Yasminevirus</taxon>
        <taxon>Yasminevirus saudimassiliense</taxon>
    </lineage>
</organism>
<evidence type="ECO:0000259" key="1">
    <source>
        <dbReference type="Pfam" id="PF01844"/>
    </source>
</evidence>
<keyword evidence="2" id="KW-0378">Hydrolase</keyword>
<proteinExistence type="predicted"/>
<keyword evidence="3" id="KW-1185">Reference proteome</keyword>
<dbReference type="CDD" id="cd00085">
    <property type="entry name" value="HNHc"/>
    <property type="match status" value="1"/>
</dbReference>
<dbReference type="Gene3D" id="1.10.30.50">
    <property type="match status" value="1"/>
</dbReference>
<gene>
    <name evidence="2" type="ORF">YASMINEVIRUS_1127</name>
</gene>
<keyword evidence="2" id="KW-0540">Nuclease</keyword>
<dbReference type="GO" id="GO:0004519">
    <property type="term" value="F:endonuclease activity"/>
    <property type="evidence" value="ECO:0007669"/>
    <property type="project" value="UniProtKB-KW"/>
</dbReference>
<feature type="domain" description="HNH" evidence="1">
    <location>
        <begin position="42"/>
        <end position="85"/>
    </location>
</feature>
<dbReference type="GO" id="GO:0008270">
    <property type="term" value="F:zinc ion binding"/>
    <property type="evidence" value="ECO:0007669"/>
    <property type="project" value="InterPro"/>
</dbReference>
<dbReference type="GO" id="GO:0003676">
    <property type="term" value="F:nucleic acid binding"/>
    <property type="evidence" value="ECO:0007669"/>
    <property type="project" value="InterPro"/>
</dbReference>
<dbReference type="InterPro" id="IPR002711">
    <property type="entry name" value="HNH"/>
</dbReference>
<keyword evidence="2" id="KW-0255">Endonuclease</keyword>